<proteinExistence type="inferred from homology"/>
<evidence type="ECO:0000256" key="4">
    <source>
        <dbReference type="ARBA" id="ARBA00022723"/>
    </source>
</evidence>
<dbReference type="AlphaFoldDB" id="K1SVP4"/>
<dbReference type="SUPFAM" id="SSF55486">
    <property type="entry name" value="Metalloproteases ('zincins'), catalytic domain"/>
    <property type="match status" value="1"/>
</dbReference>
<dbReference type="GO" id="GO:0004222">
    <property type="term" value="F:metalloendopeptidase activity"/>
    <property type="evidence" value="ECO:0007669"/>
    <property type="project" value="InterPro"/>
</dbReference>
<evidence type="ECO:0000256" key="5">
    <source>
        <dbReference type="ARBA" id="ARBA00022759"/>
    </source>
</evidence>
<name>K1SVP4_9ZZZZ</name>
<dbReference type="GO" id="GO:0046872">
    <property type="term" value="F:metal ion binding"/>
    <property type="evidence" value="ECO:0007669"/>
    <property type="project" value="UniProtKB-KW"/>
</dbReference>
<reference evidence="8" key="1">
    <citation type="journal article" date="2013" name="Environ. Microbiol.">
        <title>Microbiota from the distal guts of lean and obese adolescents exhibit partial functional redundancy besides clear differences in community structure.</title>
        <authorList>
            <person name="Ferrer M."/>
            <person name="Ruiz A."/>
            <person name="Lanza F."/>
            <person name="Haange S.B."/>
            <person name="Oberbach A."/>
            <person name="Till H."/>
            <person name="Bargiela R."/>
            <person name="Campoy C."/>
            <person name="Segura M.T."/>
            <person name="Richter M."/>
            <person name="von Bergen M."/>
            <person name="Seifert J."/>
            <person name="Suarez A."/>
        </authorList>
    </citation>
    <scope>NUCLEOTIDE SEQUENCE</scope>
</reference>
<comment type="cofactor">
    <cofactor evidence="1">
        <name>Zn(2+)</name>
        <dbReference type="ChEBI" id="CHEBI:29105"/>
    </cofactor>
</comment>
<evidence type="ECO:0000256" key="1">
    <source>
        <dbReference type="ARBA" id="ARBA00001947"/>
    </source>
</evidence>
<gene>
    <name evidence="8" type="ORF">OBE_06891</name>
</gene>
<evidence type="ECO:0000256" key="2">
    <source>
        <dbReference type="ARBA" id="ARBA00010875"/>
    </source>
</evidence>
<dbReference type="EMBL" id="AJWZ01004730">
    <property type="protein sequence ID" value="EKC64607.1"/>
    <property type="molecule type" value="Genomic_DNA"/>
</dbReference>
<dbReference type="PANTHER" id="PTHR46986">
    <property type="entry name" value="ENDORIBONUCLEASE YBEY, CHLOROPLASTIC"/>
    <property type="match status" value="1"/>
</dbReference>
<dbReference type="PANTHER" id="PTHR46986:SF1">
    <property type="entry name" value="ENDORIBONUCLEASE YBEY, CHLOROPLASTIC"/>
    <property type="match status" value="1"/>
</dbReference>
<dbReference type="EC" id="3.4.24.-" evidence="8"/>
<dbReference type="InterPro" id="IPR020549">
    <property type="entry name" value="YbeY_CS"/>
</dbReference>
<dbReference type="GO" id="GO:0006364">
    <property type="term" value="P:rRNA processing"/>
    <property type="evidence" value="ECO:0007669"/>
    <property type="project" value="InterPro"/>
</dbReference>
<dbReference type="Pfam" id="PF02130">
    <property type="entry name" value="YbeY"/>
    <property type="match status" value="1"/>
</dbReference>
<dbReference type="InterPro" id="IPR023091">
    <property type="entry name" value="MetalPrtase_cat_dom_sf_prd"/>
</dbReference>
<evidence type="ECO:0000256" key="3">
    <source>
        <dbReference type="ARBA" id="ARBA00022722"/>
    </source>
</evidence>
<organism evidence="8">
    <name type="scientific">human gut metagenome</name>
    <dbReference type="NCBI Taxonomy" id="408170"/>
    <lineage>
        <taxon>unclassified sequences</taxon>
        <taxon>metagenomes</taxon>
        <taxon>organismal metagenomes</taxon>
    </lineage>
</organism>
<dbReference type="Gene3D" id="3.40.390.30">
    <property type="entry name" value="Metalloproteases ('zincins'), catalytic domain"/>
    <property type="match status" value="1"/>
</dbReference>
<comment type="similarity">
    <text evidence="2">Belongs to the endoribonuclease YbeY family.</text>
</comment>
<dbReference type="HAMAP" id="MF_00009">
    <property type="entry name" value="Endoribonucl_YbeY"/>
    <property type="match status" value="1"/>
</dbReference>
<keyword evidence="5" id="KW-0255">Endonuclease</keyword>
<keyword evidence="4" id="KW-0479">Metal-binding</keyword>
<keyword evidence="6 8" id="KW-0378">Hydrolase</keyword>
<keyword evidence="7" id="KW-0862">Zinc</keyword>
<evidence type="ECO:0000313" key="8">
    <source>
        <dbReference type="EMBL" id="EKC64607.1"/>
    </source>
</evidence>
<evidence type="ECO:0000256" key="7">
    <source>
        <dbReference type="ARBA" id="ARBA00022833"/>
    </source>
</evidence>
<protein>
    <submittedName>
        <fullName evidence="8">Protein belonging to Uncharacterized protein family UPF0054</fullName>
        <ecNumber evidence="8">3.4.24.-</ecNumber>
    </submittedName>
</protein>
<dbReference type="PROSITE" id="PS01306">
    <property type="entry name" value="UPF0054"/>
    <property type="match status" value="1"/>
</dbReference>
<sequence>MNKIEFNNLVEEDIEEVDLLEKVLLYAMDKEGLVDTSFDVIFVDNSYIHNLNKLYRGIDRETDVITFALEDDDLVLNGSDMRMLGDIYISIPRAKLQAEEYGHSFKRELAFLAVHGFYHLLGYDHQTKEEEEVMFGKQEEVLAEFDIKRGNKNEG</sequence>
<dbReference type="NCBIfam" id="TIGR00043">
    <property type="entry name" value="rRNA maturation RNase YbeY"/>
    <property type="match status" value="1"/>
</dbReference>
<keyword evidence="3" id="KW-0540">Nuclease</keyword>
<accession>K1SVP4</accession>
<evidence type="ECO:0000256" key="6">
    <source>
        <dbReference type="ARBA" id="ARBA00022801"/>
    </source>
</evidence>
<comment type="caution">
    <text evidence="8">The sequence shown here is derived from an EMBL/GenBank/DDBJ whole genome shotgun (WGS) entry which is preliminary data.</text>
</comment>
<dbReference type="GO" id="GO:0004519">
    <property type="term" value="F:endonuclease activity"/>
    <property type="evidence" value="ECO:0007669"/>
    <property type="project" value="UniProtKB-KW"/>
</dbReference>
<dbReference type="InterPro" id="IPR002036">
    <property type="entry name" value="YbeY"/>
</dbReference>